<dbReference type="Gene3D" id="3.40.190.10">
    <property type="entry name" value="Periplasmic binding protein-like II"/>
    <property type="match status" value="1"/>
</dbReference>
<dbReference type="RefSeq" id="WP_068614771.1">
    <property type="nucleotide sequence ID" value="NZ_CP016268.1"/>
</dbReference>
<feature type="binding site" evidence="2">
    <location>
        <position position="173"/>
    </location>
    <ligand>
        <name>substrate</name>
    </ligand>
</feature>
<evidence type="ECO:0000256" key="1">
    <source>
        <dbReference type="ARBA" id="ARBA00022729"/>
    </source>
</evidence>
<feature type="binding site" evidence="3">
    <location>
        <position position="211"/>
    </location>
    <ligand>
        <name>Na(+)</name>
        <dbReference type="ChEBI" id="CHEBI:29101"/>
    </ligand>
</feature>
<dbReference type="GO" id="GO:0031317">
    <property type="term" value="C:tripartite ATP-independent periplasmic transporter complex"/>
    <property type="evidence" value="ECO:0007669"/>
    <property type="project" value="InterPro"/>
</dbReference>
<name>A0A193LF51_9GAMM</name>
<feature type="binding site" evidence="3">
    <location>
        <position position="210"/>
    </location>
    <ligand>
        <name>substrate</name>
    </ligand>
</feature>
<dbReference type="PANTHER" id="PTHR33376:SF5">
    <property type="entry name" value="EXTRACYTOPLASMIC SOLUTE RECEPTOR PROTEIN"/>
    <property type="match status" value="1"/>
</dbReference>
<dbReference type="InterPro" id="IPR026289">
    <property type="entry name" value="SBP_TakP-like"/>
</dbReference>
<evidence type="ECO:0000313" key="4">
    <source>
        <dbReference type="EMBL" id="ANO51009.1"/>
    </source>
</evidence>
<dbReference type="OrthoDB" id="9769667at2"/>
<sequence length="359" mass="38788">MDRRQFLSTSGLGAVGVSSSAFAKSSPRTLTMVTSWPAGFPGLGTSANRVAKRIEAASGGELIVKVFAAGERVGPFEVFDAVAGGQADLYHSADYYQQSKSPAYNFFTAIPFGMTATELAGWLLHGGGHELWDELSAPFNIKPLLCTNTGAQMGGWFNREIRRIEDFDGLRIRMPGLGGTALQKLGAVPVNLAGGEIRGALKDGSLDAAEWVGPWNDLAAGMHEVASHYYYPGFHEPGGSLALGVNLDIWDSLGERLQALLQEVTTAEYIRSLTEFNVQNSAALTVLDEQHGVRPTTFNEEVMRSIAKYADEAVAEIADRNALTRKVFESFNAARADAMRWAVFGEDAFTAARRKHYAG</sequence>
<dbReference type="Pfam" id="PF03480">
    <property type="entry name" value="DctP"/>
    <property type="match status" value="1"/>
</dbReference>
<dbReference type="InterPro" id="IPR038404">
    <property type="entry name" value="TRAP_DctP_sf"/>
</dbReference>
<dbReference type="PIRSF" id="PIRSF039026">
    <property type="entry name" value="SiaP"/>
    <property type="match status" value="1"/>
</dbReference>
<dbReference type="GO" id="GO:0055085">
    <property type="term" value="P:transmembrane transport"/>
    <property type="evidence" value="ECO:0007669"/>
    <property type="project" value="InterPro"/>
</dbReference>
<evidence type="ECO:0000313" key="5">
    <source>
        <dbReference type="Proteomes" id="UP000092695"/>
    </source>
</evidence>
<keyword evidence="5" id="KW-1185">Reference proteome</keyword>
<dbReference type="InterPro" id="IPR018389">
    <property type="entry name" value="DctP_fam"/>
</dbReference>
<proteinExistence type="predicted"/>
<feature type="binding site" evidence="3">
    <location>
        <position position="236"/>
    </location>
    <ligand>
        <name>substrate</name>
    </ligand>
</feature>
<evidence type="ECO:0000256" key="3">
    <source>
        <dbReference type="PIRSR" id="PIRSR039026-2"/>
    </source>
</evidence>
<gene>
    <name evidence="4" type="ORF">BA177_07120</name>
</gene>
<organism evidence="4 5">
    <name type="scientific">Woeseia oceani</name>
    <dbReference type="NCBI Taxonomy" id="1548547"/>
    <lineage>
        <taxon>Bacteria</taxon>
        <taxon>Pseudomonadati</taxon>
        <taxon>Pseudomonadota</taxon>
        <taxon>Gammaproteobacteria</taxon>
        <taxon>Woeseiales</taxon>
        <taxon>Woeseiaceae</taxon>
        <taxon>Woeseia</taxon>
    </lineage>
</organism>
<dbReference type="GO" id="GO:0046872">
    <property type="term" value="F:metal ion binding"/>
    <property type="evidence" value="ECO:0007669"/>
    <property type="project" value="UniProtKB-KW"/>
</dbReference>
<accession>A0A193LF51</accession>
<dbReference type="EMBL" id="CP016268">
    <property type="protein sequence ID" value="ANO51009.1"/>
    <property type="molecule type" value="Genomic_DNA"/>
</dbReference>
<evidence type="ECO:0000256" key="2">
    <source>
        <dbReference type="PIRSR" id="PIRSR039026-1"/>
    </source>
</evidence>
<dbReference type="Proteomes" id="UP000092695">
    <property type="component" value="Chromosome"/>
</dbReference>
<keyword evidence="3" id="KW-0479">Metal-binding</keyword>
<keyword evidence="1" id="KW-0732">Signal</keyword>
<protein>
    <submittedName>
        <fullName evidence="4">ABC transporter substrate-binding protein</fullName>
    </submittedName>
</protein>
<dbReference type="STRING" id="1548547.BA177_07120"/>
<reference evidence="4 5" key="1">
    <citation type="submission" date="2016-06" db="EMBL/GenBank/DDBJ databases">
        <title>Complete genome sequence of a deep-branching marine Gamma Proteobacterium Woeseia oceani type strain XK5.</title>
        <authorList>
            <person name="Mu D."/>
            <person name="Du Z."/>
        </authorList>
    </citation>
    <scope>NUCLEOTIDE SEQUENCE [LARGE SCALE GENOMIC DNA]</scope>
    <source>
        <strain evidence="4 5">XK5</strain>
    </source>
</reference>
<dbReference type="CDD" id="cd13604">
    <property type="entry name" value="PBP2_TRAP_ketoacid_lactate_like"/>
    <property type="match status" value="1"/>
</dbReference>
<dbReference type="Gene3D" id="3.40.190.170">
    <property type="entry name" value="Bacterial extracellular solute-binding protein, family 7"/>
    <property type="match status" value="1"/>
</dbReference>
<dbReference type="PANTHER" id="PTHR33376">
    <property type="match status" value="1"/>
</dbReference>
<dbReference type="AlphaFoldDB" id="A0A193LF51"/>
<dbReference type="KEGG" id="woc:BA177_07120"/>
<feature type="binding site" evidence="2">
    <location>
        <position position="152"/>
    </location>
    <ligand>
        <name>substrate</name>
    </ligand>
</feature>